<dbReference type="RefSeq" id="WP_088590410.1">
    <property type="nucleotide sequence ID" value="NZ_CADIJU010000015.1"/>
</dbReference>
<dbReference type="GeneID" id="99733018"/>
<dbReference type="Proteomes" id="UP000252124">
    <property type="component" value="Unassembled WGS sequence"/>
</dbReference>
<evidence type="ECO:0000256" key="1">
    <source>
        <dbReference type="SAM" id="MobiDB-lite"/>
    </source>
</evidence>
<protein>
    <submittedName>
        <fullName evidence="2">Uncharacterized protein</fullName>
    </submittedName>
</protein>
<comment type="caution">
    <text evidence="2">The sequence shown here is derived from an EMBL/GenBank/DDBJ whole genome shotgun (WGS) entry which is preliminary data.</text>
</comment>
<proteinExistence type="predicted"/>
<dbReference type="EMBL" id="QNRM01000009">
    <property type="protein sequence ID" value="RBP17015.1"/>
    <property type="molecule type" value="Genomic_DNA"/>
</dbReference>
<evidence type="ECO:0000313" key="3">
    <source>
        <dbReference type="Proteomes" id="UP000252124"/>
    </source>
</evidence>
<name>A0ABX9G5Z3_9BURK</name>
<reference evidence="2 3" key="1">
    <citation type="submission" date="2018-06" db="EMBL/GenBank/DDBJ databases">
        <title>Genomic Encyclopedia of Type Strains, Phase III (KMG-III): the genomes of soil and plant-associated and newly described type strains.</title>
        <authorList>
            <person name="Whitman W."/>
        </authorList>
    </citation>
    <scope>NUCLEOTIDE SEQUENCE [LARGE SCALE GENOMIC DNA]</scope>
    <source>
        <strain evidence="2 3">CECT 7342</strain>
    </source>
</reference>
<keyword evidence="3" id="KW-1185">Reference proteome</keyword>
<sequence>MNTPLPNPPIEPEHPDSQEKLDLPDDADDDSDLPEDEAQPEELAELEPEEPVGTPASNQQES</sequence>
<feature type="region of interest" description="Disordered" evidence="1">
    <location>
        <begin position="1"/>
        <end position="62"/>
    </location>
</feature>
<feature type="compositionally biased region" description="Pro residues" evidence="1">
    <location>
        <begin position="1"/>
        <end position="10"/>
    </location>
</feature>
<feature type="compositionally biased region" description="Basic and acidic residues" evidence="1">
    <location>
        <begin position="11"/>
        <end position="23"/>
    </location>
</feature>
<feature type="compositionally biased region" description="Acidic residues" evidence="1">
    <location>
        <begin position="24"/>
        <end position="50"/>
    </location>
</feature>
<accession>A0ABX9G5Z3</accession>
<gene>
    <name evidence="2" type="ORF">DFP87_10963</name>
</gene>
<organism evidence="2 3">
    <name type="scientific">Achromobacter marplatensis</name>
    <dbReference type="NCBI Taxonomy" id="470868"/>
    <lineage>
        <taxon>Bacteria</taxon>
        <taxon>Pseudomonadati</taxon>
        <taxon>Pseudomonadota</taxon>
        <taxon>Betaproteobacteria</taxon>
        <taxon>Burkholderiales</taxon>
        <taxon>Alcaligenaceae</taxon>
        <taxon>Achromobacter</taxon>
    </lineage>
</organism>
<evidence type="ECO:0000313" key="2">
    <source>
        <dbReference type="EMBL" id="RBP17015.1"/>
    </source>
</evidence>